<keyword evidence="6" id="KW-0408">Iron</keyword>
<dbReference type="Gene3D" id="2.170.130.10">
    <property type="entry name" value="TonB-dependent receptor, plug domain"/>
    <property type="match status" value="1"/>
</dbReference>
<dbReference type="PROSITE" id="PS52016">
    <property type="entry name" value="TONB_DEPENDENT_REC_3"/>
    <property type="match status" value="1"/>
</dbReference>
<evidence type="ECO:0000259" key="13">
    <source>
        <dbReference type="Pfam" id="PF00593"/>
    </source>
</evidence>
<accession>A0A368JL38</accession>
<reference evidence="15 16" key="1">
    <citation type="submission" date="2018-07" db="EMBL/GenBank/DDBJ databases">
        <title>Genome analysis of Larkinella rosea.</title>
        <authorList>
            <person name="Zhou Z."/>
            <person name="Wang G."/>
        </authorList>
    </citation>
    <scope>NUCLEOTIDE SEQUENCE [LARGE SCALE GENOMIC DNA]</scope>
    <source>
        <strain evidence="16">zzj9</strain>
    </source>
</reference>
<name>A0A368JL38_9BACT</name>
<dbReference type="Pfam" id="PF00593">
    <property type="entry name" value="TonB_dep_Rec_b-barrel"/>
    <property type="match status" value="1"/>
</dbReference>
<keyword evidence="9 11" id="KW-0472">Membrane</keyword>
<dbReference type="InterPro" id="IPR039426">
    <property type="entry name" value="TonB-dep_rcpt-like"/>
</dbReference>
<keyword evidence="4" id="KW-0410">Iron transport</keyword>
<dbReference type="InterPro" id="IPR023996">
    <property type="entry name" value="TonB-dep_OMP_SusC/RagA"/>
</dbReference>
<dbReference type="Pfam" id="PF07715">
    <property type="entry name" value="Plug"/>
    <property type="match status" value="1"/>
</dbReference>
<evidence type="ECO:0000313" key="16">
    <source>
        <dbReference type="Proteomes" id="UP000253383"/>
    </source>
</evidence>
<dbReference type="Pfam" id="PF13715">
    <property type="entry name" value="CarbopepD_reg_2"/>
    <property type="match status" value="1"/>
</dbReference>
<keyword evidence="5 11" id="KW-0812">Transmembrane</keyword>
<dbReference type="Gene3D" id="2.40.170.20">
    <property type="entry name" value="TonB-dependent receptor, beta-barrel domain"/>
    <property type="match status" value="1"/>
</dbReference>
<dbReference type="InterPro" id="IPR037066">
    <property type="entry name" value="Plug_dom_sf"/>
</dbReference>
<keyword evidence="2 11" id="KW-0813">Transport</keyword>
<comment type="caution">
    <text evidence="15">The sequence shown here is derived from an EMBL/GenBank/DDBJ whole genome shotgun (WGS) entry which is preliminary data.</text>
</comment>
<keyword evidence="10 11" id="KW-0998">Cell outer membrane</keyword>
<dbReference type="NCBIfam" id="TIGR04056">
    <property type="entry name" value="OMP_RagA_SusC"/>
    <property type="match status" value="1"/>
</dbReference>
<dbReference type="Gene3D" id="2.60.40.1120">
    <property type="entry name" value="Carboxypeptidase-like, regulatory domain"/>
    <property type="match status" value="1"/>
</dbReference>
<keyword evidence="7" id="KW-0406">Ion transport</keyword>
<evidence type="ECO:0000256" key="10">
    <source>
        <dbReference type="ARBA" id="ARBA00023237"/>
    </source>
</evidence>
<evidence type="ECO:0000256" key="7">
    <source>
        <dbReference type="ARBA" id="ARBA00023065"/>
    </source>
</evidence>
<comment type="subcellular location">
    <subcellularLocation>
        <location evidence="1 11">Cell outer membrane</location>
        <topology evidence="1 11">Multi-pass membrane protein</topology>
    </subcellularLocation>
</comment>
<evidence type="ECO:0000256" key="4">
    <source>
        <dbReference type="ARBA" id="ARBA00022496"/>
    </source>
</evidence>
<evidence type="ECO:0000313" key="15">
    <source>
        <dbReference type="EMBL" id="RCR67384.1"/>
    </source>
</evidence>
<dbReference type="PANTHER" id="PTHR32552:SF81">
    <property type="entry name" value="TONB-DEPENDENT OUTER MEMBRANE RECEPTOR"/>
    <property type="match status" value="1"/>
</dbReference>
<evidence type="ECO:0000259" key="14">
    <source>
        <dbReference type="Pfam" id="PF07715"/>
    </source>
</evidence>
<evidence type="ECO:0000256" key="2">
    <source>
        <dbReference type="ARBA" id="ARBA00022448"/>
    </source>
</evidence>
<feature type="domain" description="TonB-dependent receptor-like beta-barrel" evidence="13">
    <location>
        <begin position="462"/>
        <end position="902"/>
    </location>
</feature>
<dbReference type="RefSeq" id="WP_114408119.1">
    <property type="nucleotide sequence ID" value="NZ_QOWE01000019.1"/>
</dbReference>
<dbReference type="InterPro" id="IPR023997">
    <property type="entry name" value="TonB-dep_OMP_SusC/RagA_CS"/>
</dbReference>
<dbReference type="InterPro" id="IPR012910">
    <property type="entry name" value="Plug_dom"/>
</dbReference>
<evidence type="ECO:0000256" key="8">
    <source>
        <dbReference type="ARBA" id="ARBA00023077"/>
    </source>
</evidence>
<gene>
    <name evidence="15" type="ORF">DUE52_21505</name>
</gene>
<evidence type="ECO:0000256" key="9">
    <source>
        <dbReference type="ARBA" id="ARBA00023136"/>
    </source>
</evidence>
<dbReference type="PANTHER" id="PTHR32552">
    <property type="entry name" value="FERRICHROME IRON RECEPTOR-RELATED"/>
    <property type="match status" value="1"/>
</dbReference>
<organism evidence="15 16">
    <name type="scientific">Larkinella punicea</name>
    <dbReference type="NCBI Taxonomy" id="2315727"/>
    <lineage>
        <taxon>Bacteria</taxon>
        <taxon>Pseudomonadati</taxon>
        <taxon>Bacteroidota</taxon>
        <taxon>Cytophagia</taxon>
        <taxon>Cytophagales</taxon>
        <taxon>Spirosomataceae</taxon>
        <taxon>Larkinella</taxon>
    </lineage>
</organism>
<keyword evidence="8 12" id="KW-0798">TonB box</keyword>
<dbReference type="InterPro" id="IPR008969">
    <property type="entry name" value="CarboxyPept-like_regulatory"/>
</dbReference>
<dbReference type="OrthoDB" id="9768177at2"/>
<keyword evidence="3 11" id="KW-1134">Transmembrane beta strand</keyword>
<protein>
    <submittedName>
        <fullName evidence="15">SusC/RagA family TonB-linked outer membrane protein</fullName>
    </submittedName>
</protein>
<evidence type="ECO:0000256" key="1">
    <source>
        <dbReference type="ARBA" id="ARBA00004571"/>
    </source>
</evidence>
<proteinExistence type="inferred from homology"/>
<dbReference type="GO" id="GO:0009279">
    <property type="term" value="C:cell outer membrane"/>
    <property type="evidence" value="ECO:0007669"/>
    <property type="project" value="UniProtKB-SubCell"/>
</dbReference>
<evidence type="ECO:0000256" key="5">
    <source>
        <dbReference type="ARBA" id="ARBA00022692"/>
    </source>
</evidence>
<evidence type="ECO:0000256" key="3">
    <source>
        <dbReference type="ARBA" id="ARBA00022452"/>
    </source>
</evidence>
<dbReference type="InterPro" id="IPR000531">
    <property type="entry name" value="Beta-barrel_TonB"/>
</dbReference>
<evidence type="ECO:0000256" key="12">
    <source>
        <dbReference type="RuleBase" id="RU003357"/>
    </source>
</evidence>
<dbReference type="AlphaFoldDB" id="A0A368JL38"/>
<sequence length="1048" mass="115354">MQSTVSPIHPGERKPFCRSILLLFLLFHLHMSLLPAQALAFQSETAVRGKVVNEQGEAMPGVSILAKGTTTGTLSNEKGEFNLTVPAGVRTLIFSFIGYLSQEVPVTGSTVLTIRMNAVAGQLNEVVVTALGVTREKRALGYAVQEVKGDNLTQARETNLVNALAGKVAGVNVTAGSNSIGGSSRIVIRGETSLAGDNQPLFVVDGMPINNAVSASDQRQNIDYGNGAAEINPDDIETISVLKGPNAAALYGSRAANGVILITTKSGKGKKGLGISVNSTTSFESALRLPDYQNEYGQGRGGQYNIGDGGRSWGPALDGRMVAVPVNTEWPPKVGETVPWVPYPDNVKEFYEVGRTLSNNISLSSSNDNGNFRVSYTNLDQTGLVPNTAQRRHTFAINGAYSLTDKLKVNTSVNYIYTNSKNRPVVSYGNESVVYTWIWEGRQVRTDKMRDYWVKGLEGIQPFTYNYQFNDNPYYTVYENLNGLMKNRTTGQVNLTYQFTPALSLLVRTGMDISNERADRRRTPGSTAFPLGMYSQDKDYFEERNSDFLLAYDKAVGKDLQVKLSLGGNQMRQRRDELSSRANALSVPGIYNLGNSQVPLVIIQRDFNYRINSLYAFGQFAYRNALFLDVSARNDWSSTLPASNNSYFYPSVSASAVLSDLFDQVNWGILSFAKVRAGWARVGNDTDPYRLRNVYNYGSPWQSSQAVSESATINNANLKPETLDTYELGADVRLFGGRLGLDLTYYNTVSRNQILNIPIDLTSGYTSRFFNAGVIRSRGVEAVLTTTPIKTSSGFKWDLSLNWSTNRAKVEELGDGLTTYELASRYVSVQARVGERMGDMYGRGFQRDPQGNIIHSQGLPLFTNELIKVGNYNPDWMAGLYNTFSFKGFTLGGLLDYRKGGSIYSYMYVRGNEAGQLVESLPGRKDGYVGPGVIKNPDGTFRPNDVNVTAERYWGSGYFNPEQSTFDATYLKLRELKFGYALPNQLVRNTPFRDITVSVVGRNLALWTKVPHIDPDATGISGGTILPGIEDMSLPASRSIGFNVNFRL</sequence>
<dbReference type="InterPro" id="IPR036942">
    <property type="entry name" value="Beta-barrel_TonB_sf"/>
</dbReference>
<evidence type="ECO:0000256" key="6">
    <source>
        <dbReference type="ARBA" id="ARBA00023004"/>
    </source>
</evidence>
<dbReference type="Proteomes" id="UP000253383">
    <property type="component" value="Unassembled WGS sequence"/>
</dbReference>
<dbReference type="GO" id="GO:0006826">
    <property type="term" value="P:iron ion transport"/>
    <property type="evidence" value="ECO:0007669"/>
    <property type="project" value="UniProtKB-KW"/>
</dbReference>
<comment type="similarity">
    <text evidence="11 12">Belongs to the TonB-dependent receptor family.</text>
</comment>
<evidence type="ECO:0000256" key="11">
    <source>
        <dbReference type="PROSITE-ProRule" id="PRU01360"/>
    </source>
</evidence>
<dbReference type="NCBIfam" id="TIGR04057">
    <property type="entry name" value="SusC_RagA_signa"/>
    <property type="match status" value="1"/>
</dbReference>
<dbReference type="EMBL" id="QOWE01000019">
    <property type="protein sequence ID" value="RCR67384.1"/>
    <property type="molecule type" value="Genomic_DNA"/>
</dbReference>
<dbReference type="SUPFAM" id="SSF56935">
    <property type="entry name" value="Porins"/>
    <property type="match status" value="1"/>
</dbReference>
<feature type="domain" description="TonB-dependent receptor plug" evidence="14">
    <location>
        <begin position="137"/>
        <end position="259"/>
    </location>
</feature>
<dbReference type="SUPFAM" id="SSF49464">
    <property type="entry name" value="Carboxypeptidase regulatory domain-like"/>
    <property type="match status" value="1"/>
</dbReference>
<keyword evidence="16" id="KW-1185">Reference proteome</keyword>